<feature type="transmembrane region" description="Helical" evidence="2">
    <location>
        <begin position="136"/>
        <end position="169"/>
    </location>
</feature>
<dbReference type="PANTHER" id="PTHR30590">
    <property type="entry name" value="INNER MEMBRANE PROTEIN"/>
    <property type="match status" value="1"/>
</dbReference>
<keyword evidence="5" id="KW-1185">Reference proteome</keyword>
<feature type="domain" description="DUF418" evidence="3">
    <location>
        <begin position="343"/>
        <end position="445"/>
    </location>
</feature>
<dbReference type="Proteomes" id="UP000660554">
    <property type="component" value="Unassembled WGS sequence"/>
</dbReference>
<dbReference type="PANTHER" id="PTHR30590:SF2">
    <property type="entry name" value="INNER MEMBRANE PROTEIN"/>
    <property type="match status" value="1"/>
</dbReference>
<dbReference type="InterPro" id="IPR052529">
    <property type="entry name" value="Bact_Transport_Assoc"/>
</dbReference>
<feature type="transmembrane region" description="Helical" evidence="2">
    <location>
        <begin position="181"/>
        <end position="205"/>
    </location>
</feature>
<feature type="compositionally biased region" description="Gly residues" evidence="1">
    <location>
        <begin position="33"/>
        <end position="47"/>
    </location>
</feature>
<proteinExistence type="predicted"/>
<feature type="transmembrane region" description="Helical" evidence="2">
    <location>
        <begin position="377"/>
        <end position="396"/>
    </location>
</feature>
<accession>A0ABQ3NM25</accession>
<keyword evidence="2" id="KW-1133">Transmembrane helix</keyword>
<protein>
    <recommendedName>
        <fullName evidence="3">DUF418 domain-containing protein</fullName>
    </recommendedName>
</protein>
<keyword evidence="2" id="KW-0472">Membrane</keyword>
<evidence type="ECO:0000259" key="3">
    <source>
        <dbReference type="Pfam" id="PF04235"/>
    </source>
</evidence>
<evidence type="ECO:0000256" key="1">
    <source>
        <dbReference type="SAM" id="MobiDB-lite"/>
    </source>
</evidence>
<dbReference type="Pfam" id="PF04235">
    <property type="entry name" value="DUF418"/>
    <property type="match status" value="1"/>
</dbReference>
<evidence type="ECO:0000256" key="2">
    <source>
        <dbReference type="SAM" id="Phobius"/>
    </source>
</evidence>
<feature type="transmembrane region" description="Helical" evidence="2">
    <location>
        <begin position="348"/>
        <end position="365"/>
    </location>
</feature>
<feature type="region of interest" description="Disordered" evidence="1">
    <location>
        <begin position="33"/>
        <end position="58"/>
    </location>
</feature>
<evidence type="ECO:0000313" key="5">
    <source>
        <dbReference type="Proteomes" id="UP000660554"/>
    </source>
</evidence>
<feature type="transmembrane region" description="Helical" evidence="2">
    <location>
        <begin position="270"/>
        <end position="288"/>
    </location>
</feature>
<comment type="caution">
    <text evidence="4">The sequence shown here is derived from an EMBL/GenBank/DDBJ whole genome shotgun (WGS) entry which is preliminary data.</text>
</comment>
<keyword evidence="2" id="KW-0812">Transmembrane</keyword>
<organism evidence="4 5">
    <name type="scientific">Streptomyces virginiae</name>
    <name type="common">Streptomyces cinnamonensis</name>
    <dbReference type="NCBI Taxonomy" id="1961"/>
    <lineage>
        <taxon>Bacteria</taxon>
        <taxon>Bacillati</taxon>
        <taxon>Actinomycetota</taxon>
        <taxon>Actinomycetes</taxon>
        <taxon>Kitasatosporales</taxon>
        <taxon>Streptomycetaceae</taxon>
        <taxon>Streptomyces</taxon>
    </lineage>
</organism>
<dbReference type="InterPro" id="IPR007349">
    <property type="entry name" value="DUF418"/>
</dbReference>
<dbReference type="EMBL" id="BNDV01000008">
    <property type="protein sequence ID" value="GHI13825.1"/>
    <property type="molecule type" value="Genomic_DNA"/>
</dbReference>
<gene>
    <name evidence="4" type="ORF">Scinn_32880</name>
</gene>
<name>A0ABQ3NM25_STRVG</name>
<sequence>MRERAGGLNTAGPTNFRAGTAVAGTAVGTGAGAETGTGSGTGSGAGAGATAARRTGGGSGRLAGVDAVRGLAVLGMFAVHVGPSPQPEGAGYLLVAADGRAPALFTLLAGFSLVLAQRGADPARRPEGWAARWRPLLIRCAVLAVLGLYLASLWPGILVILAFFAVYFLAAEPFTRLSTPVLSAVAGASVVVGPLLSFLLGPLFGYGSSGRGLVPEAADLTSWPGLGAVVCELLLTGAYPLATYFPYVLAGMALARLCDVRERVTARRMAVWGTAAAIAGYGSAWLAGHAFGTRQRLLETIAVHHPEALAAADPVREVLSSQFGAVPSTSWDWLLLADPYSQTPLETLGNAGVGCALIGLCALAARHAVGARLLRPLTVLGAMALSAYVVHALVLAGPAHGAASWSAWIAFSGAALALTWVWQRIWADSPLRRGPVEHALRLATRAGART</sequence>
<evidence type="ECO:0000313" key="4">
    <source>
        <dbReference type="EMBL" id="GHI13825.1"/>
    </source>
</evidence>
<reference evidence="5" key="1">
    <citation type="submission" date="2020-09" db="EMBL/GenBank/DDBJ databases">
        <title>Whole genome shotgun sequence of Streptomyces cinnamonensis NBRC 15873.</title>
        <authorList>
            <person name="Komaki H."/>
            <person name="Tamura T."/>
        </authorList>
    </citation>
    <scope>NUCLEOTIDE SEQUENCE [LARGE SCALE GENOMIC DNA]</scope>
    <source>
        <strain evidence="5">NBRC 15873</strain>
    </source>
</reference>
<feature type="transmembrane region" description="Helical" evidence="2">
    <location>
        <begin position="402"/>
        <end position="422"/>
    </location>
</feature>